<dbReference type="InterPro" id="IPR037185">
    <property type="entry name" value="EmrE-like"/>
</dbReference>
<feature type="transmembrane region" description="Helical" evidence="6">
    <location>
        <begin position="285"/>
        <end position="305"/>
    </location>
</feature>
<dbReference type="InterPro" id="IPR000620">
    <property type="entry name" value="EamA_dom"/>
</dbReference>
<feature type="domain" description="EamA" evidence="7">
    <location>
        <begin position="171"/>
        <end position="302"/>
    </location>
</feature>
<dbReference type="InterPro" id="IPR050638">
    <property type="entry name" value="AA-Vitamin_Transporters"/>
</dbReference>
<feature type="transmembrane region" description="Helical" evidence="6">
    <location>
        <begin position="230"/>
        <end position="248"/>
    </location>
</feature>
<dbReference type="OrthoDB" id="9787117at2"/>
<evidence type="ECO:0000256" key="2">
    <source>
        <dbReference type="ARBA" id="ARBA00007362"/>
    </source>
</evidence>
<reference evidence="8 9" key="1">
    <citation type="submission" date="2019-06" db="EMBL/GenBank/DDBJ databases">
        <title>Sequencing the genomes of 1000 actinobacteria strains.</title>
        <authorList>
            <person name="Klenk H.-P."/>
        </authorList>
    </citation>
    <scope>NUCLEOTIDE SEQUENCE [LARGE SCALE GENOMIC DNA]</scope>
    <source>
        <strain evidence="8 9">DSM 45928</strain>
    </source>
</reference>
<keyword evidence="9" id="KW-1185">Reference proteome</keyword>
<feature type="transmembrane region" description="Helical" evidence="6">
    <location>
        <begin position="80"/>
        <end position="97"/>
    </location>
</feature>
<comment type="subcellular location">
    <subcellularLocation>
        <location evidence="1">Membrane</location>
        <topology evidence="1">Multi-pass membrane protein</topology>
    </subcellularLocation>
</comment>
<comment type="similarity">
    <text evidence="2">Belongs to the EamA transporter family.</text>
</comment>
<feature type="domain" description="EamA" evidence="7">
    <location>
        <begin position="20"/>
        <end position="153"/>
    </location>
</feature>
<sequence length="311" mass="31478">MSQVSARPVSSSVHDTSSTTGALFVLAASALWGTTGTVATFAPEGASAVSIGAATMGIGGLLTFAVAARGSLAVLRDHRARRLAVIGGLCVLVYPLAFYSAMAFAGVAIGTLINIGSSPLFAALYERFFDGARLSRRWLLATLAAFTGCVVLVSGGHPVDGSDTDLALGIVLGLVGGATYAGLSYLATRIMRQGHSSQAAMGALFGLGALGLLPILAATGAPLLSAADGWVVSLYLAVVPMCVAYLLFGAGLRRVGASTGTTLSLFETMVAAALSVLVVGERLGLVSWSGMVLIGIGLVVITVRFGHTIED</sequence>
<evidence type="ECO:0000256" key="1">
    <source>
        <dbReference type="ARBA" id="ARBA00004141"/>
    </source>
</evidence>
<keyword evidence="5 6" id="KW-0472">Membrane</keyword>
<evidence type="ECO:0000256" key="5">
    <source>
        <dbReference type="ARBA" id="ARBA00023136"/>
    </source>
</evidence>
<dbReference type="RefSeq" id="WP_142044114.1">
    <property type="nucleotide sequence ID" value="NZ_JBHTGS010000002.1"/>
</dbReference>
<dbReference type="AlphaFoldDB" id="A0A543B2M9"/>
<organism evidence="8 9">
    <name type="scientific">Stackebrandtia endophytica</name>
    <dbReference type="NCBI Taxonomy" id="1496996"/>
    <lineage>
        <taxon>Bacteria</taxon>
        <taxon>Bacillati</taxon>
        <taxon>Actinomycetota</taxon>
        <taxon>Actinomycetes</taxon>
        <taxon>Glycomycetales</taxon>
        <taxon>Glycomycetaceae</taxon>
        <taxon>Stackebrandtia</taxon>
    </lineage>
</organism>
<dbReference type="GO" id="GO:0016020">
    <property type="term" value="C:membrane"/>
    <property type="evidence" value="ECO:0007669"/>
    <property type="project" value="UniProtKB-SubCell"/>
</dbReference>
<feature type="transmembrane region" description="Helical" evidence="6">
    <location>
        <begin position="137"/>
        <end position="154"/>
    </location>
</feature>
<keyword evidence="3 6" id="KW-0812">Transmembrane</keyword>
<evidence type="ECO:0000313" key="9">
    <source>
        <dbReference type="Proteomes" id="UP000317043"/>
    </source>
</evidence>
<feature type="transmembrane region" description="Helical" evidence="6">
    <location>
        <begin position="166"/>
        <end position="187"/>
    </location>
</feature>
<proteinExistence type="inferred from homology"/>
<feature type="transmembrane region" description="Helical" evidence="6">
    <location>
        <begin position="199"/>
        <end position="224"/>
    </location>
</feature>
<feature type="transmembrane region" description="Helical" evidence="6">
    <location>
        <begin position="21"/>
        <end position="42"/>
    </location>
</feature>
<dbReference type="Pfam" id="PF00892">
    <property type="entry name" value="EamA"/>
    <property type="match status" value="2"/>
</dbReference>
<evidence type="ECO:0000256" key="4">
    <source>
        <dbReference type="ARBA" id="ARBA00022989"/>
    </source>
</evidence>
<evidence type="ECO:0000256" key="3">
    <source>
        <dbReference type="ARBA" id="ARBA00022692"/>
    </source>
</evidence>
<accession>A0A543B2M9</accession>
<protein>
    <submittedName>
        <fullName evidence="8">DME family drug/metabolite transporter</fullName>
    </submittedName>
</protein>
<comment type="caution">
    <text evidence="8">The sequence shown here is derived from an EMBL/GenBank/DDBJ whole genome shotgun (WGS) entry which is preliminary data.</text>
</comment>
<feature type="transmembrane region" description="Helical" evidence="6">
    <location>
        <begin position="103"/>
        <end position="125"/>
    </location>
</feature>
<dbReference type="SUPFAM" id="SSF103481">
    <property type="entry name" value="Multidrug resistance efflux transporter EmrE"/>
    <property type="match status" value="2"/>
</dbReference>
<dbReference type="Proteomes" id="UP000317043">
    <property type="component" value="Unassembled WGS sequence"/>
</dbReference>
<dbReference type="EMBL" id="VFOW01000001">
    <property type="protein sequence ID" value="TQL79078.1"/>
    <property type="molecule type" value="Genomic_DNA"/>
</dbReference>
<evidence type="ECO:0000256" key="6">
    <source>
        <dbReference type="SAM" id="Phobius"/>
    </source>
</evidence>
<gene>
    <name evidence="8" type="ORF">FB566_4679</name>
</gene>
<feature type="transmembrane region" description="Helical" evidence="6">
    <location>
        <begin position="48"/>
        <end position="68"/>
    </location>
</feature>
<dbReference type="InParanoid" id="A0A543B2M9"/>
<evidence type="ECO:0000313" key="8">
    <source>
        <dbReference type="EMBL" id="TQL79078.1"/>
    </source>
</evidence>
<dbReference type="PANTHER" id="PTHR32322:SF2">
    <property type="entry name" value="EAMA DOMAIN-CONTAINING PROTEIN"/>
    <property type="match status" value="1"/>
</dbReference>
<evidence type="ECO:0000259" key="7">
    <source>
        <dbReference type="Pfam" id="PF00892"/>
    </source>
</evidence>
<name>A0A543B2M9_9ACTN</name>
<dbReference type="PANTHER" id="PTHR32322">
    <property type="entry name" value="INNER MEMBRANE TRANSPORTER"/>
    <property type="match status" value="1"/>
</dbReference>
<keyword evidence="4 6" id="KW-1133">Transmembrane helix</keyword>
<feature type="transmembrane region" description="Helical" evidence="6">
    <location>
        <begin position="260"/>
        <end position="279"/>
    </location>
</feature>